<dbReference type="EMBL" id="CP022295">
    <property type="protein sequence ID" value="QSR25515.1"/>
    <property type="molecule type" value="Genomic_DNA"/>
</dbReference>
<dbReference type="Proteomes" id="UP000662818">
    <property type="component" value="Chromosome"/>
</dbReference>
<gene>
    <name evidence="2" type="ORF">CFH99_07745</name>
</gene>
<keyword evidence="3" id="KW-1185">Reference proteome</keyword>
<evidence type="ECO:0000313" key="3">
    <source>
        <dbReference type="Proteomes" id="UP000662818"/>
    </source>
</evidence>
<keyword evidence="1" id="KW-0472">Membrane</keyword>
<organism evidence="2 3">
    <name type="scientific">Nocardioides aromaticivorans</name>
    <dbReference type="NCBI Taxonomy" id="200618"/>
    <lineage>
        <taxon>Bacteria</taxon>
        <taxon>Bacillati</taxon>
        <taxon>Actinomycetota</taxon>
        <taxon>Actinomycetes</taxon>
        <taxon>Propionibacteriales</taxon>
        <taxon>Nocardioidaceae</taxon>
        <taxon>Nocardioides</taxon>
    </lineage>
</organism>
<proteinExistence type="predicted"/>
<keyword evidence="1" id="KW-1133">Transmembrane helix</keyword>
<sequence>MADPVLILGYVAGGLASLAVIGKWVRSVWRWGRGLARTLDAVHGLVEHELKPNSGGSLFDMVKRIDDWRGLHITEAAADRERLAAVEAKLGMR</sequence>
<feature type="transmembrane region" description="Helical" evidence="1">
    <location>
        <begin position="6"/>
        <end position="25"/>
    </location>
</feature>
<accession>A0ABX7PIB1</accession>
<name>A0ABX7PIB1_9ACTN</name>
<keyword evidence="1" id="KW-0812">Transmembrane</keyword>
<evidence type="ECO:0000313" key="2">
    <source>
        <dbReference type="EMBL" id="QSR25515.1"/>
    </source>
</evidence>
<evidence type="ECO:0000256" key="1">
    <source>
        <dbReference type="SAM" id="Phobius"/>
    </source>
</evidence>
<dbReference type="RefSeq" id="WP_207009717.1">
    <property type="nucleotide sequence ID" value="NZ_CP022295.1"/>
</dbReference>
<reference evidence="2 3" key="1">
    <citation type="submission" date="2017-06" db="EMBL/GenBank/DDBJ databases">
        <title>Complete Genome Sequence of the Soil Carbazole-Degrading Bacterium Nocardioides aromaticivorans IC177.</title>
        <authorList>
            <person name="Vejarano F."/>
            <person name="Suzuki-Minakuchi C."/>
            <person name="Ohtsubo Y."/>
            <person name="Tsuda M."/>
            <person name="Okada K."/>
            <person name="Nojiri H."/>
        </authorList>
    </citation>
    <scope>NUCLEOTIDE SEQUENCE [LARGE SCALE GENOMIC DNA]</scope>
    <source>
        <strain evidence="2 3">IC177</strain>
    </source>
</reference>
<protein>
    <submittedName>
        <fullName evidence="2">Uncharacterized protein</fullName>
    </submittedName>
</protein>